<keyword evidence="4" id="KW-0255">Endonuclease</keyword>
<name>A0A0L6VNL2_9BASI</name>
<evidence type="ECO:0000313" key="12">
    <source>
        <dbReference type="Proteomes" id="UP000037035"/>
    </source>
</evidence>
<evidence type="ECO:0000256" key="5">
    <source>
        <dbReference type="ARBA" id="ARBA00022801"/>
    </source>
</evidence>
<evidence type="ECO:0000256" key="8">
    <source>
        <dbReference type="ARBA" id="ARBA00022918"/>
    </source>
</evidence>
<evidence type="ECO:0000256" key="6">
    <source>
        <dbReference type="ARBA" id="ARBA00022842"/>
    </source>
</evidence>
<dbReference type="OrthoDB" id="115435at2759"/>
<keyword evidence="3" id="KW-0479">Metal-binding</keyword>
<dbReference type="Proteomes" id="UP000037035">
    <property type="component" value="Unassembled WGS sequence"/>
</dbReference>
<keyword evidence="5" id="KW-0378">Hydrolase</keyword>
<dbReference type="GO" id="GO:0003964">
    <property type="term" value="F:RNA-directed DNA polymerase activity"/>
    <property type="evidence" value="ECO:0007669"/>
    <property type="project" value="UniProtKB-KW"/>
</dbReference>
<dbReference type="InterPro" id="IPR036397">
    <property type="entry name" value="RNaseH_sf"/>
</dbReference>
<dbReference type="InterPro" id="IPR039537">
    <property type="entry name" value="Retrotran_Ty1/copia-like"/>
</dbReference>
<dbReference type="Gene3D" id="3.30.420.10">
    <property type="entry name" value="Ribonuclease H-like superfamily/Ribonuclease H"/>
    <property type="match status" value="1"/>
</dbReference>
<dbReference type="GO" id="GO:0003887">
    <property type="term" value="F:DNA-directed DNA polymerase activity"/>
    <property type="evidence" value="ECO:0007669"/>
    <property type="project" value="UniProtKB-KW"/>
</dbReference>
<keyword evidence="9" id="KW-0808">Transferase</keyword>
<reference evidence="11 12" key="1">
    <citation type="submission" date="2015-08" db="EMBL/GenBank/DDBJ databases">
        <title>Next Generation Sequencing and Analysis of the Genome of Puccinia sorghi L Schw, the Causal Agent of Maize Common Rust.</title>
        <authorList>
            <person name="Rochi L."/>
            <person name="Burguener G."/>
            <person name="Darino M."/>
            <person name="Turjanski A."/>
            <person name="Kreff E."/>
            <person name="Dieguez M.J."/>
            <person name="Sacco F."/>
        </authorList>
    </citation>
    <scope>NUCLEOTIDE SEQUENCE [LARGE SCALE GENOMIC DNA]</scope>
    <source>
        <strain evidence="11 12">RO10H11247</strain>
    </source>
</reference>
<keyword evidence="10" id="KW-0233">DNA recombination</keyword>
<dbReference type="GO" id="GO:0003676">
    <property type="term" value="F:nucleic acid binding"/>
    <property type="evidence" value="ECO:0007669"/>
    <property type="project" value="InterPro"/>
</dbReference>
<evidence type="ECO:0000256" key="3">
    <source>
        <dbReference type="ARBA" id="ARBA00022723"/>
    </source>
</evidence>
<keyword evidence="2" id="KW-0540">Nuclease</keyword>
<organism evidence="11 12">
    <name type="scientific">Puccinia sorghi</name>
    <dbReference type="NCBI Taxonomy" id="27349"/>
    <lineage>
        <taxon>Eukaryota</taxon>
        <taxon>Fungi</taxon>
        <taxon>Dikarya</taxon>
        <taxon>Basidiomycota</taxon>
        <taxon>Pucciniomycotina</taxon>
        <taxon>Pucciniomycetes</taxon>
        <taxon>Pucciniales</taxon>
        <taxon>Pucciniaceae</taxon>
        <taxon>Puccinia</taxon>
    </lineage>
</organism>
<keyword evidence="1" id="KW-0548">Nucleotidyltransferase</keyword>
<evidence type="ECO:0000256" key="2">
    <source>
        <dbReference type="ARBA" id="ARBA00022722"/>
    </source>
</evidence>
<keyword evidence="8" id="KW-0695">RNA-directed DNA polymerase</keyword>
<evidence type="ECO:0000256" key="1">
    <source>
        <dbReference type="ARBA" id="ARBA00022695"/>
    </source>
</evidence>
<evidence type="ECO:0000313" key="11">
    <source>
        <dbReference type="EMBL" id="KNZ62304.1"/>
    </source>
</evidence>
<protein>
    <recommendedName>
        <fullName evidence="13">Integrase catalytic domain-containing protein</fullName>
    </recommendedName>
</protein>
<evidence type="ECO:0000256" key="10">
    <source>
        <dbReference type="ARBA" id="ARBA00023172"/>
    </source>
</evidence>
<dbReference type="EMBL" id="LAVV01003209">
    <property type="protein sequence ID" value="KNZ62304.1"/>
    <property type="molecule type" value="Genomic_DNA"/>
</dbReference>
<dbReference type="GO" id="GO:0046872">
    <property type="term" value="F:metal ion binding"/>
    <property type="evidence" value="ECO:0007669"/>
    <property type="project" value="UniProtKB-KW"/>
</dbReference>
<dbReference type="InterPro" id="IPR012337">
    <property type="entry name" value="RNaseH-like_sf"/>
</dbReference>
<keyword evidence="9" id="KW-0239">DNA-directed DNA polymerase</keyword>
<accession>A0A0L6VNL2</accession>
<dbReference type="GO" id="GO:0004519">
    <property type="term" value="F:endonuclease activity"/>
    <property type="evidence" value="ECO:0007669"/>
    <property type="project" value="UniProtKB-KW"/>
</dbReference>
<dbReference type="VEuPathDB" id="FungiDB:VP01_1288g6"/>
<dbReference type="GO" id="GO:0015074">
    <property type="term" value="P:DNA integration"/>
    <property type="evidence" value="ECO:0007669"/>
    <property type="project" value="UniProtKB-KW"/>
</dbReference>
<keyword evidence="7" id="KW-0229">DNA integration</keyword>
<sequence length="256" mass="29053">MSGRYKGNLPCLNFRSHEEKSYLSASELLHKSLGHVSYDRIRQKLGIPLRNTVSCEACALSKITRASFKHKHKKASRPFEELHLDLIGPISPTSHHGNQYILSVVDSHSRFCSAIPIHSKSDVFKTLTTIIDFEAKRLGYYPSIIHSNRERLIPTRPSKMDSLNVTTGQYSSREDHYQLNSFTRLAIRCVFSSNLKIPAPNSIQKELKEDSLATTKSSCHTVFLLKMEVLSKPRVYSFCISCPKSPTHLMMTNTSR</sequence>
<dbReference type="SUPFAM" id="SSF53098">
    <property type="entry name" value="Ribonuclease H-like"/>
    <property type="match status" value="1"/>
</dbReference>
<dbReference type="GO" id="GO:0006310">
    <property type="term" value="P:DNA recombination"/>
    <property type="evidence" value="ECO:0007669"/>
    <property type="project" value="UniProtKB-KW"/>
</dbReference>
<dbReference type="PANTHER" id="PTHR42648:SF11">
    <property type="entry name" value="TRANSPOSON TY4-P GAG-POL POLYPROTEIN"/>
    <property type="match status" value="1"/>
</dbReference>
<evidence type="ECO:0000256" key="7">
    <source>
        <dbReference type="ARBA" id="ARBA00022908"/>
    </source>
</evidence>
<comment type="caution">
    <text evidence="11">The sequence shown here is derived from an EMBL/GenBank/DDBJ whole genome shotgun (WGS) entry which is preliminary data.</text>
</comment>
<dbReference type="PANTHER" id="PTHR42648">
    <property type="entry name" value="TRANSPOSASE, PUTATIVE-RELATED"/>
    <property type="match status" value="1"/>
</dbReference>
<evidence type="ECO:0000256" key="9">
    <source>
        <dbReference type="ARBA" id="ARBA00022932"/>
    </source>
</evidence>
<dbReference type="GO" id="GO:0016787">
    <property type="term" value="F:hydrolase activity"/>
    <property type="evidence" value="ECO:0007669"/>
    <property type="project" value="UniProtKB-KW"/>
</dbReference>
<proteinExistence type="predicted"/>
<evidence type="ECO:0000256" key="4">
    <source>
        <dbReference type="ARBA" id="ARBA00022759"/>
    </source>
</evidence>
<keyword evidence="12" id="KW-1185">Reference proteome</keyword>
<dbReference type="AlphaFoldDB" id="A0A0L6VNL2"/>
<gene>
    <name evidence="11" type="ORF">VP01_1288g6</name>
</gene>
<evidence type="ECO:0008006" key="13">
    <source>
        <dbReference type="Google" id="ProtNLM"/>
    </source>
</evidence>
<keyword evidence="6" id="KW-0460">Magnesium</keyword>